<reference evidence="2 3" key="1">
    <citation type="submission" date="2023-01" db="EMBL/GenBank/DDBJ databases">
        <title>Minimal conservation of predation-associated metabolite biosynthetic gene clusters underscores biosynthetic potential of Myxococcota including descriptions for ten novel species: Archangium lansinium sp. nov., Myxococcus landrumus sp. nov., Nannocystis bai.</title>
        <authorList>
            <person name="Ahearne A."/>
            <person name="Stevens C."/>
            <person name="Dowd S."/>
        </authorList>
    </citation>
    <scope>NUCLEOTIDE SEQUENCE [LARGE SCALE GENOMIC DNA]</scope>
    <source>
        <strain evidence="2 3">WIWO2</strain>
    </source>
</reference>
<dbReference type="RefSeq" id="WP_272098058.1">
    <property type="nucleotide sequence ID" value="NZ_JAQNDK010000003.1"/>
</dbReference>
<keyword evidence="1" id="KW-1133">Transmembrane helix</keyword>
<comment type="caution">
    <text evidence="2">The sequence shown here is derived from an EMBL/GenBank/DDBJ whole genome shotgun (WGS) entry which is preliminary data.</text>
</comment>
<proteinExistence type="predicted"/>
<feature type="transmembrane region" description="Helical" evidence="1">
    <location>
        <begin position="12"/>
        <end position="34"/>
    </location>
</feature>
<evidence type="ECO:0000313" key="3">
    <source>
        <dbReference type="Proteomes" id="UP001217485"/>
    </source>
</evidence>
<evidence type="ECO:0000256" key="1">
    <source>
        <dbReference type="SAM" id="Phobius"/>
    </source>
</evidence>
<name>A0ABT5C3K8_9BACT</name>
<protein>
    <recommendedName>
        <fullName evidence="4">Lipopolysaccharide assembly protein A domain-containing protein</fullName>
    </recommendedName>
</protein>
<sequence>MPNLGEMTPQHALYIPVVLMLGLIVGYILGSRAVRAELERRKRRMKQ</sequence>
<dbReference type="EMBL" id="JAQNDK010000003">
    <property type="protein sequence ID" value="MDC0681005.1"/>
    <property type="molecule type" value="Genomic_DNA"/>
</dbReference>
<evidence type="ECO:0008006" key="4">
    <source>
        <dbReference type="Google" id="ProtNLM"/>
    </source>
</evidence>
<keyword evidence="1" id="KW-0472">Membrane</keyword>
<evidence type="ECO:0000313" key="2">
    <source>
        <dbReference type="EMBL" id="MDC0681005.1"/>
    </source>
</evidence>
<keyword evidence="1" id="KW-0812">Transmembrane</keyword>
<accession>A0ABT5C3K8</accession>
<gene>
    <name evidence="2" type="ORF">POL72_24920</name>
</gene>
<organism evidence="2 3">
    <name type="scientific">Sorangium atrum</name>
    <dbReference type="NCBI Taxonomy" id="2995308"/>
    <lineage>
        <taxon>Bacteria</taxon>
        <taxon>Pseudomonadati</taxon>
        <taxon>Myxococcota</taxon>
        <taxon>Polyangia</taxon>
        <taxon>Polyangiales</taxon>
        <taxon>Polyangiaceae</taxon>
        <taxon>Sorangium</taxon>
    </lineage>
</organism>
<keyword evidence="3" id="KW-1185">Reference proteome</keyword>
<dbReference type="Proteomes" id="UP001217485">
    <property type="component" value="Unassembled WGS sequence"/>
</dbReference>